<name>A0A8J5HA05_ZINOF</name>
<evidence type="ECO:0000259" key="2">
    <source>
        <dbReference type="Pfam" id="PF14372"/>
    </source>
</evidence>
<feature type="compositionally biased region" description="Low complexity" evidence="1">
    <location>
        <begin position="59"/>
        <end position="74"/>
    </location>
</feature>
<accession>A0A8J5HA05</accession>
<dbReference type="InterPro" id="IPR007218">
    <property type="entry name" value="DNA_pol_delta_4"/>
</dbReference>
<dbReference type="Pfam" id="PF04081">
    <property type="entry name" value="DNA_pol_delta_4"/>
    <property type="match status" value="1"/>
</dbReference>
<organism evidence="3 4">
    <name type="scientific">Zingiber officinale</name>
    <name type="common">Ginger</name>
    <name type="synonym">Amomum zingiber</name>
    <dbReference type="NCBI Taxonomy" id="94328"/>
    <lineage>
        <taxon>Eukaryota</taxon>
        <taxon>Viridiplantae</taxon>
        <taxon>Streptophyta</taxon>
        <taxon>Embryophyta</taxon>
        <taxon>Tracheophyta</taxon>
        <taxon>Spermatophyta</taxon>
        <taxon>Magnoliopsida</taxon>
        <taxon>Liliopsida</taxon>
        <taxon>Zingiberales</taxon>
        <taxon>Zingiberaceae</taxon>
        <taxon>Zingiber</taxon>
    </lineage>
</organism>
<feature type="domain" description="hAT-like transposase RNase-H fold" evidence="2">
    <location>
        <begin position="1"/>
        <end position="51"/>
    </location>
</feature>
<feature type="region of interest" description="Disordered" evidence="1">
    <location>
        <begin position="59"/>
        <end position="78"/>
    </location>
</feature>
<feature type="region of interest" description="Disordered" evidence="1">
    <location>
        <begin position="159"/>
        <end position="186"/>
    </location>
</feature>
<dbReference type="Pfam" id="PF14372">
    <property type="entry name" value="hAT-like_RNase-H"/>
    <property type="match status" value="1"/>
</dbReference>
<evidence type="ECO:0000313" key="4">
    <source>
        <dbReference type="Proteomes" id="UP000734854"/>
    </source>
</evidence>
<evidence type="ECO:0000313" key="3">
    <source>
        <dbReference type="EMBL" id="KAG6519195.1"/>
    </source>
</evidence>
<protein>
    <recommendedName>
        <fullName evidence="2">hAT-like transposase RNase-H fold domain-containing protein</fullName>
    </recommendedName>
</protein>
<reference evidence="3 4" key="1">
    <citation type="submission" date="2020-08" db="EMBL/GenBank/DDBJ databases">
        <title>Plant Genome Project.</title>
        <authorList>
            <person name="Zhang R.-G."/>
        </authorList>
    </citation>
    <scope>NUCLEOTIDE SEQUENCE [LARGE SCALE GENOMIC DNA]</scope>
    <source>
        <tissue evidence="3">Rhizome</tissue>
    </source>
</reference>
<dbReference type="PANTHER" id="PTHR14303:SF0">
    <property type="entry name" value="DNA POLYMERASE DELTA SUBUNIT 4"/>
    <property type="match status" value="1"/>
</dbReference>
<gene>
    <name evidence="3" type="ORF">ZIOFF_022687</name>
</gene>
<keyword evidence="4" id="KW-1185">Reference proteome</keyword>
<dbReference type="GO" id="GO:0006261">
    <property type="term" value="P:DNA-templated DNA replication"/>
    <property type="evidence" value="ECO:0007669"/>
    <property type="project" value="TreeGrafter"/>
</dbReference>
<dbReference type="PANTHER" id="PTHR14303">
    <property type="entry name" value="DNA POLYMERASE DELTA SUBUNIT 4"/>
    <property type="match status" value="1"/>
</dbReference>
<dbReference type="InterPro" id="IPR025525">
    <property type="entry name" value="hAT-like_transposase_RNase-H"/>
</dbReference>
<dbReference type="Proteomes" id="UP000734854">
    <property type="component" value="Unassembled WGS sequence"/>
</dbReference>
<proteinExistence type="predicted"/>
<dbReference type="GO" id="GO:0003887">
    <property type="term" value="F:DNA-directed DNA polymerase activity"/>
    <property type="evidence" value="ECO:0007669"/>
    <property type="project" value="TreeGrafter"/>
</dbReference>
<sequence length="261" mass="29115">MNMLVVVASVLDPRNKFEYLEVLFTDMYGKVDGSSIVQTVKESMNDLYDEYMRIHAPHNTTHSSTYDHSSSSSSLGKRVSPVDIEPAKILKEKFRNEMKRRKLESGVRDTKSELDKYGTISKRIAITRRRSLFFLIIEGGDREGEMAPSGVKNFYRQKKKGGVAKPSSKRSIAGKSPVPSPFHGSDAERDKAYLAAGIGEGDDEKLRQFDMDMRYGPGIGLSRMDRWERADAMGLNPPAEVEAILLKSSAAAAGCLWDARI</sequence>
<dbReference type="GO" id="GO:0043625">
    <property type="term" value="C:delta DNA polymerase complex"/>
    <property type="evidence" value="ECO:0007669"/>
    <property type="project" value="TreeGrafter"/>
</dbReference>
<dbReference type="AlphaFoldDB" id="A0A8J5HA05"/>
<evidence type="ECO:0000256" key="1">
    <source>
        <dbReference type="SAM" id="MobiDB-lite"/>
    </source>
</evidence>
<comment type="caution">
    <text evidence="3">The sequence shown here is derived from an EMBL/GenBank/DDBJ whole genome shotgun (WGS) entry which is preliminary data.</text>
</comment>
<dbReference type="GO" id="GO:0000731">
    <property type="term" value="P:DNA synthesis involved in DNA repair"/>
    <property type="evidence" value="ECO:0007669"/>
    <property type="project" value="InterPro"/>
</dbReference>
<dbReference type="GO" id="GO:0003677">
    <property type="term" value="F:DNA binding"/>
    <property type="evidence" value="ECO:0007669"/>
    <property type="project" value="InterPro"/>
</dbReference>
<dbReference type="EMBL" id="JACMSC010000006">
    <property type="protein sequence ID" value="KAG6519195.1"/>
    <property type="molecule type" value="Genomic_DNA"/>
</dbReference>